<keyword evidence="3" id="KW-1185">Reference proteome</keyword>
<reference evidence="2 3" key="1">
    <citation type="submission" date="2019-01" db="EMBL/GenBank/DDBJ databases">
        <authorList>
            <consortium name="Pathogen Informatics"/>
        </authorList>
    </citation>
    <scope>NUCLEOTIDE SEQUENCE [LARGE SCALE GENOMIC DNA]</scope>
    <source>
        <strain evidence="2 3">NCTC10166</strain>
    </source>
</reference>
<dbReference type="Proteomes" id="UP000289440">
    <property type="component" value="Chromosome"/>
</dbReference>
<protein>
    <submittedName>
        <fullName evidence="2">ABC-type sugar transport system, periplasmic component</fullName>
    </submittedName>
</protein>
<dbReference type="EMBL" id="LR214951">
    <property type="protein sequence ID" value="VEU59328.1"/>
    <property type="molecule type" value="Genomic_DNA"/>
</dbReference>
<gene>
    <name evidence="2" type="ORF">NCTC10166_00296</name>
</gene>
<keyword evidence="2" id="KW-0762">Sugar transport</keyword>
<evidence type="ECO:0000313" key="3">
    <source>
        <dbReference type="Proteomes" id="UP000289440"/>
    </source>
</evidence>
<evidence type="ECO:0000313" key="2">
    <source>
        <dbReference type="EMBL" id="VEU59328.1"/>
    </source>
</evidence>
<dbReference type="AlphaFoldDB" id="A0A449A513"/>
<dbReference type="Pfam" id="PF10137">
    <property type="entry name" value="CAP12-PCTIR_TIR"/>
    <property type="match status" value="1"/>
</dbReference>
<keyword evidence="2" id="KW-0813">Transport</keyword>
<dbReference type="RefSeq" id="WP_129719728.1">
    <property type="nucleotide sequence ID" value="NZ_LR214951.1"/>
</dbReference>
<dbReference type="InterPro" id="IPR012295">
    <property type="entry name" value="TBP_dom_sf"/>
</dbReference>
<dbReference type="InterPro" id="IPR019302">
    <property type="entry name" value="CAP12/PCTIR_TIR_dom"/>
</dbReference>
<evidence type="ECO:0000259" key="1">
    <source>
        <dbReference type="Pfam" id="PF10137"/>
    </source>
</evidence>
<sequence>MTKIRLNKNQIKKFKTFLKEENFSIEENIGKITLKAKKENYSIHWYESTGTIAFIGKWDNEIKNKFIEKINQIKNPKNNEKEINKNIYIVHGHDERAKLELQVILLESKLHPSTSMEKPDDGYSILDKVISDIDSCDFAFVLLTPDDVGYKKDLGSSASKYRARQNVIFEMGILYGKLPKNKIMILYKSDVELPSDINGMLYKKYIHELKEIKLDIIKELKNAKILN</sequence>
<dbReference type="GO" id="GO:0050135">
    <property type="term" value="F:NADP+ nucleosidase activity"/>
    <property type="evidence" value="ECO:0007669"/>
    <property type="project" value="InterPro"/>
</dbReference>
<accession>A0A449A513</accession>
<name>A0A449A513_9BACT</name>
<organism evidence="2 3">
    <name type="scientific">Mesomycoplasma neurolyticum</name>
    <dbReference type="NCBI Taxonomy" id="2120"/>
    <lineage>
        <taxon>Bacteria</taxon>
        <taxon>Bacillati</taxon>
        <taxon>Mycoplasmatota</taxon>
        <taxon>Mycoplasmoidales</taxon>
        <taxon>Metamycoplasmataceae</taxon>
        <taxon>Mesomycoplasma</taxon>
    </lineage>
</organism>
<dbReference type="OrthoDB" id="5497289at2"/>
<dbReference type="KEGG" id="mnu:NCTC10166_00296"/>
<dbReference type="Gene3D" id="3.30.310.10">
    <property type="entry name" value="TATA-Binding Protein"/>
    <property type="match status" value="1"/>
</dbReference>
<proteinExistence type="predicted"/>
<feature type="domain" description="CD-NTase-associated protein 12/Pycsar effector protein TIR" evidence="1">
    <location>
        <begin position="86"/>
        <end position="205"/>
    </location>
</feature>